<comment type="caution">
    <text evidence="2">The sequence shown here is derived from an EMBL/GenBank/DDBJ whole genome shotgun (WGS) entry which is preliminary data.</text>
</comment>
<evidence type="ECO:0000313" key="3">
    <source>
        <dbReference type="Proteomes" id="UP000243579"/>
    </source>
</evidence>
<reference evidence="2 3" key="1">
    <citation type="journal article" date="2014" name="Genome Biol. Evol.">
        <title>The secreted proteins of Achlya hypogyna and Thraustotheca clavata identify the ancestral oomycete secretome and reveal gene acquisitions by horizontal gene transfer.</title>
        <authorList>
            <person name="Misner I."/>
            <person name="Blouin N."/>
            <person name="Leonard G."/>
            <person name="Richards T.A."/>
            <person name="Lane C.E."/>
        </authorList>
    </citation>
    <scope>NUCLEOTIDE SEQUENCE [LARGE SCALE GENOMIC DNA]</scope>
    <source>
        <strain evidence="2 3">ATCC 48635</strain>
    </source>
</reference>
<name>A0A1V9ZHR6_ACHHY</name>
<proteinExistence type="predicted"/>
<keyword evidence="3" id="KW-1185">Reference proteome</keyword>
<gene>
    <name evidence="2" type="ORF">ACHHYP_10751</name>
</gene>
<evidence type="ECO:0000313" key="2">
    <source>
        <dbReference type="EMBL" id="OQR97535.1"/>
    </source>
</evidence>
<dbReference type="Proteomes" id="UP000243579">
    <property type="component" value="Unassembled WGS sequence"/>
</dbReference>
<evidence type="ECO:0000256" key="1">
    <source>
        <dbReference type="SAM" id="Coils"/>
    </source>
</evidence>
<accession>A0A1V9ZHR6</accession>
<protein>
    <submittedName>
        <fullName evidence="2">Uncharacterized protein</fullName>
    </submittedName>
</protein>
<sequence>MLGRASARLVKAPLRHFSTELAPVVEKKAAPAAPKSTGSSLMQRLTAFCVGAGIAGAGAVYQIRQDLKLSNASIQKEINALKNDVVESNARLAKRVAQLEKAN</sequence>
<dbReference type="AlphaFoldDB" id="A0A1V9ZHR6"/>
<dbReference type="EMBL" id="JNBR01000102">
    <property type="protein sequence ID" value="OQR97535.1"/>
    <property type="molecule type" value="Genomic_DNA"/>
</dbReference>
<dbReference type="OrthoDB" id="76165at2759"/>
<keyword evidence="1" id="KW-0175">Coiled coil</keyword>
<organism evidence="2 3">
    <name type="scientific">Achlya hypogyna</name>
    <name type="common">Oomycete</name>
    <name type="synonym">Protoachlya hypogyna</name>
    <dbReference type="NCBI Taxonomy" id="1202772"/>
    <lineage>
        <taxon>Eukaryota</taxon>
        <taxon>Sar</taxon>
        <taxon>Stramenopiles</taxon>
        <taxon>Oomycota</taxon>
        <taxon>Saprolegniomycetes</taxon>
        <taxon>Saprolegniales</taxon>
        <taxon>Achlyaceae</taxon>
        <taxon>Achlya</taxon>
    </lineage>
</organism>
<feature type="coiled-coil region" evidence="1">
    <location>
        <begin position="64"/>
        <end position="102"/>
    </location>
</feature>